<proteinExistence type="predicted"/>
<evidence type="ECO:0000313" key="1">
    <source>
        <dbReference type="EMBL" id="MET1489756.1"/>
    </source>
</evidence>
<keyword evidence="2" id="KW-1185">Reference proteome</keyword>
<gene>
    <name evidence="1" type="ORF">ABVT11_07940</name>
</gene>
<accession>A0ABV2CPC1</accession>
<dbReference type="Proteomes" id="UP001548590">
    <property type="component" value="Unassembled WGS sequence"/>
</dbReference>
<protein>
    <submittedName>
        <fullName evidence="1">Uncharacterized protein</fullName>
    </submittedName>
</protein>
<sequence length="97" mass="10885">MFDVATYAKTARGRAEVSERKLGLPSRLRRALIMVDGRTRFGDLRRMLEPLGDPVEIVQQLSDMGLIESDYDLPPMPVIGGMILDDPTTIMELHATR</sequence>
<dbReference type="EMBL" id="JBEWLZ010000003">
    <property type="protein sequence ID" value="MET1489756.1"/>
    <property type="molecule type" value="Genomic_DNA"/>
</dbReference>
<organism evidence="1 2">
    <name type="scientific">Uliginosibacterium paludis</name>
    <dbReference type="NCBI Taxonomy" id="1615952"/>
    <lineage>
        <taxon>Bacteria</taxon>
        <taxon>Pseudomonadati</taxon>
        <taxon>Pseudomonadota</taxon>
        <taxon>Betaproteobacteria</taxon>
        <taxon>Rhodocyclales</taxon>
        <taxon>Zoogloeaceae</taxon>
        <taxon>Uliginosibacterium</taxon>
    </lineage>
</organism>
<name>A0ABV2CPC1_9RHOO</name>
<reference evidence="1 2" key="1">
    <citation type="submission" date="2024-07" db="EMBL/GenBank/DDBJ databases">
        <title>Uliginosibacterium paludis KCTC:42655.</title>
        <authorList>
            <person name="Kim M.K."/>
        </authorList>
    </citation>
    <scope>NUCLEOTIDE SEQUENCE [LARGE SCALE GENOMIC DNA]</scope>
    <source>
        <strain evidence="1 2">KCTC 42655</strain>
    </source>
</reference>
<dbReference type="RefSeq" id="WP_345924936.1">
    <property type="nucleotide sequence ID" value="NZ_JBDIVF010000002.1"/>
</dbReference>
<comment type="caution">
    <text evidence="1">The sequence shown here is derived from an EMBL/GenBank/DDBJ whole genome shotgun (WGS) entry which is preliminary data.</text>
</comment>
<evidence type="ECO:0000313" key="2">
    <source>
        <dbReference type="Proteomes" id="UP001548590"/>
    </source>
</evidence>